<dbReference type="Proteomes" id="UP000789738">
    <property type="component" value="Unassembled WGS sequence"/>
</dbReference>
<feature type="domain" description="HTH-like" evidence="1">
    <location>
        <begin position="76"/>
        <end position="132"/>
    </location>
</feature>
<comment type="caution">
    <text evidence="2">The sequence shown here is derived from an EMBL/GenBank/DDBJ whole genome shotgun (WGS) entry which is preliminary data.</text>
</comment>
<dbReference type="AlphaFoldDB" id="A0AA86JCT9"/>
<name>A0AA86JCT9_9CLOT</name>
<reference evidence="2" key="1">
    <citation type="submission" date="2021-10" db="EMBL/GenBank/DDBJ databases">
        <authorList>
            <person name="Mesa V."/>
        </authorList>
    </citation>
    <scope>NUCLEOTIDE SEQUENCE</scope>
    <source>
        <strain evidence="2">CC3_PB</strain>
    </source>
</reference>
<proteinExistence type="predicted"/>
<gene>
    <name evidence="2" type="ORF">CNEO_10394</name>
</gene>
<organism evidence="2 3">
    <name type="scientific">Clostridium neonatale</name>
    <dbReference type="NCBI Taxonomy" id="137838"/>
    <lineage>
        <taxon>Bacteria</taxon>
        <taxon>Bacillati</taxon>
        <taxon>Bacillota</taxon>
        <taxon>Clostridia</taxon>
        <taxon>Eubacteriales</taxon>
        <taxon>Clostridiaceae</taxon>
        <taxon>Clostridium</taxon>
    </lineage>
</organism>
<dbReference type="PANTHER" id="PTHR46889:SF5">
    <property type="entry name" value="INTEGRASE PROTEIN"/>
    <property type="match status" value="1"/>
</dbReference>
<dbReference type="InterPro" id="IPR025948">
    <property type="entry name" value="HTH-like_dom"/>
</dbReference>
<evidence type="ECO:0000259" key="1">
    <source>
        <dbReference type="Pfam" id="PF13276"/>
    </source>
</evidence>
<dbReference type="PANTHER" id="PTHR46889">
    <property type="entry name" value="TRANSPOSASE INSF FOR INSERTION SEQUENCE IS3B-RELATED"/>
    <property type="match status" value="1"/>
</dbReference>
<dbReference type="RefSeq" id="WP_317076814.1">
    <property type="nucleotide sequence ID" value="NZ_CAMTCM010000188.1"/>
</dbReference>
<accession>A0AA86JCT9</accession>
<dbReference type="EMBL" id="CAKJVE010000001">
    <property type="protein sequence ID" value="CAG9701923.1"/>
    <property type="molecule type" value="Genomic_DNA"/>
</dbReference>
<dbReference type="InterPro" id="IPR050900">
    <property type="entry name" value="Transposase_IS3/IS150/IS904"/>
</dbReference>
<protein>
    <recommendedName>
        <fullName evidence="1">HTH-like domain-containing protein</fullName>
    </recommendedName>
</protein>
<sequence>MESGARTIKKIELQGRQVKNNKLSSISVFKIIQNIISKYSYKNMISHLCKIGEVSRSGYYNYLNSSDKRTSKEEKDLELKHIILKAFNHRGYKKESRSIKMVLEHEFNRVINRKCIQRIIRKYNILCPIRKANPYCRMMKATQEHTIVPNTLNREFKQGLVGNVLLTDITYLTYGAFNRAYLSNIKDASTNEILSYHISESLVIDIATETVKKLMRNHNKMEPMK</sequence>
<evidence type="ECO:0000313" key="2">
    <source>
        <dbReference type="EMBL" id="CAG9701923.1"/>
    </source>
</evidence>
<dbReference type="Pfam" id="PF13276">
    <property type="entry name" value="HTH_21"/>
    <property type="match status" value="1"/>
</dbReference>
<evidence type="ECO:0000313" key="3">
    <source>
        <dbReference type="Proteomes" id="UP000789738"/>
    </source>
</evidence>